<comment type="caution">
    <text evidence="1">The sequence shown here is derived from an EMBL/GenBank/DDBJ whole genome shotgun (WGS) entry which is preliminary data.</text>
</comment>
<gene>
    <name evidence="1" type="ORF">FA95DRAFT_1565404</name>
</gene>
<sequence length="173" mass="18018">MAQRVATARSDAFDANSNLGFNAVQEQMIASFPQSAHISGNIAGRRYSSVSSSYLSSASSQSPTTPTTNMPPSTQYGPGSVVSPTPAVPAAYNDWLIQIPSLEAAQHYGLEPNPYSAGGPSIPYPPHGAVAAMVNTYGSPVSPTSPGPSQVACMPADGAPRRRGTEEHRTRTL</sequence>
<dbReference type="EMBL" id="MU276124">
    <property type="protein sequence ID" value="KAI0041422.1"/>
    <property type="molecule type" value="Genomic_DNA"/>
</dbReference>
<evidence type="ECO:0000313" key="2">
    <source>
        <dbReference type="Proteomes" id="UP000814033"/>
    </source>
</evidence>
<proteinExistence type="predicted"/>
<dbReference type="Proteomes" id="UP000814033">
    <property type="component" value="Unassembled WGS sequence"/>
</dbReference>
<protein>
    <submittedName>
        <fullName evidence="1">Uncharacterized protein</fullName>
    </submittedName>
</protein>
<keyword evidence="2" id="KW-1185">Reference proteome</keyword>
<evidence type="ECO:0000313" key="1">
    <source>
        <dbReference type="EMBL" id="KAI0041422.1"/>
    </source>
</evidence>
<organism evidence="1 2">
    <name type="scientific">Auriscalpium vulgare</name>
    <dbReference type="NCBI Taxonomy" id="40419"/>
    <lineage>
        <taxon>Eukaryota</taxon>
        <taxon>Fungi</taxon>
        <taxon>Dikarya</taxon>
        <taxon>Basidiomycota</taxon>
        <taxon>Agaricomycotina</taxon>
        <taxon>Agaricomycetes</taxon>
        <taxon>Russulales</taxon>
        <taxon>Auriscalpiaceae</taxon>
        <taxon>Auriscalpium</taxon>
    </lineage>
</organism>
<reference evidence="1" key="2">
    <citation type="journal article" date="2022" name="New Phytol.">
        <title>Evolutionary transition to the ectomycorrhizal habit in the genomes of a hyperdiverse lineage of mushroom-forming fungi.</title>
        <authorList>
            <person name="Looney B."/>
            <person name="Miyauchi S."/>
            <person name="Morin E."/>
            <person name="Drula E."/>
            <person name="Courty P.E."/>
            <person name="Kohler A."/>
            <person name="Kuo A."/>
            <person name="LaButti K."/>
            <person name="Pangilinan J."/>
            <person name="Lipzen A."/>
            <person name="Riley R."/>
            <person name="Andreopoulos W."/>
            <person name="He G."/>
            <person name="Johnson J."/>
            <person name="Nolan M."/>
            <person name="Tritt A."/>
            <person name="Barry K.W."/>
            <person name="Grigoriev I.V."/>
            <person name="Nagy L.G."/>
            <person name="Hibbett D."/>
            <person name="Henrissat B."/>
            <person name="Matheny P.B."/>
            <person name="Labbe J."/>
            <person name="Martin F.M."/>
        </authorList>
    </citation>
    <scope>NUCLEOTIDE SEQUENCE</scope>
    <source>
        <strain evidence="1">FP105234-sp</strain>
    </source>
</reference>
<name>A0ACB8RBT2_9AGAM</name>
<accession>A0ACB8RBT2</accession>
<reference evidence="1" key="1">
    <citation type="submission" date="2021-02" db="EMBL/GenBank/DDBJ databases">
        <authorList>
            <consortium name="DOE Joint Genome Institute"/>
            <person name="Ahrendt S."/>
            <person name="Looney B.P."/>
            <person name="Miyauchi S."/>
            <person name="Morin E."/>
            <person name="Drula E."/>
            <person name="Courty P.E."/>
            <person name="Chicoki N."/>
            <person name="Fauchery L."/>
            <person name="Kohler A."/>
            <person name="Kuo A."/>
            <person name="Labutti K."/>
            <person name="Pangilinan J."/>
            <person name="Lipzen A."/>
            <person name="Riley R."/>
            <person name="Andreopoulos W."/>
            <person name="He G."/>
            <person name="Johnson J."/>
            <person name="Barry K.W."/>
            <person name="Grigoriev I.V."/>
            <person name="Nagy L."/>
            <person name="Hibbett D."/>
            <person name="Henrissat B."/>
            <person name="Matheny P.B."/>
            <person name="Labbe J."/>
            <person name="Martin F."/>
        </authorList>
    </citation>
    <scope>NUCLEOTIDE SEQUENCE</scope>
    <source>
        <strain evidence="1">FP105234-sp</strain>
    </source>
</reference>